<dbReference type="Pfam" id="PF04994">
    <property type="entry name" value="TfoX_C"/>
    <property type="match status" value="1"/>
</dbReference>
<evidence type="ECO:0000259" key="1">
    <source>
        <dbReference type="Pfam" id="PF04994"/>
    </source>
</evidence>
<evidence type="ECO:0000313" key="3">
    <source>
        <dbReference type="Proteomes" id="UP000261166"/>
    </source>
</evidence>
<dbReference type="EMBL" id="QVLU01000002">
    <property type="protein sequence ID" value="RGE74239.1"/>
    <property type="molecule type" value="Genomic_DNA"/>
</dbReference>
<name>A0A3E3J4H8_9FIRM</name>
<protein>
    <recommendedName>
        <fullName evidence="1">TfoX C-terminal domain-containing protein</fullName>
    </recommendedName>
</protein>
<dbReference type="OrthoDB" id="9796798at2"/>
<dbReference type="InterPro" id="IPR007077">
    <property type="entry name" value="TfoX_C"/>
</dbReference>
<dbReference type="RefSeq" id="WP_081745414.1">
    <property type="nucleotide sequence ID" value="NZ_JBKVAZ010000002.1"/>
</dbReference>
<dbReference type="Proteomes" id="UP000261166">
    <property type="component" value="Unassembled WGS sequence"/>
</dbReference>
<evidence type="ECO:0000313" key="2">
    <source>
        <dbReference type="EMBL" id="RGE74239.1"/>
    </source>
</evidence>
<comment type="caution">
    <text evidence="2">The sequence shown here is derived from an EMBL/GenBank/DDBJ whole genome shotgun (WGS) entry which is preliminary data.</text>
</comment>
<dbReference type="AlphaFoldDB" id="A0A3E3J4H8"/>
<gene>
    <name evidence="2" type="ORF">DWY69_03005</name>
</gene>
<reference evidence="2 3" key="1">
    <citation type="submission" date="2018-08" db="EMBL/GenBank/DDBJ databases">
        <title>A genome reference for cultivated species of the human gut microbiota.</title>
        <authorList>
            <person name="Zou Y."/>
            <person name="Xue W."/>
            <person name="Luo G."/>
        </authorList>
    </citation>
    <scope>NUCLEOTIDE SEQUENCE [LARGE SCALE GENOMIC DNA]</scope>
    <source>
        <strain evidence="2 3">AF26-4BH</strain>
    </source>
</reference>
<sequence length="53" mass="5927">MKTQVWLKIQSIDASACIHSLSALEGAVEGVRKTELAPEIKSGLKDFYQEHRL</sequence>
<dbReference type="Gene3D" id="1.10.150.20">
    <property type="entry name" value="5' to 3' exonuclease, C-terminal subdomain"/>
    <property type="match status" value="1"/>
</dbReference>
<feature type="domain" description="TfoX C-terminal" evidence="1">
    <location>
        <begin position="4"/>
        <end position="47"/>
    </location>
</feature>
<organism evidence="2 3">
    <name type="scientific">Eisenbergiella massiliensis</name>
    <dbReference type="NCBI Taxonomy" id="1720294"/>
    <lineage>
        <taxon>Bacteria</taxon>
        <taxon>Bacillati</taxon>
        <taxon>Bacillota</taxon>
        <taxon>Clostridia</taxon>
        <taxon>Lachnospirales</taxon>
        <taxon>Lachnospiraceae</taxon>
        <taxon>Eisenbergiella</taxon>
    </lineage>
</organism>
<proteinExistence type="predicted"/>
<accession>A0A3E3J4H8</accession>